<keyword evidence="3" id="KW-1185">Reference proteome</keyword>
<feature type="transmembrane region" description="Helical" evidence="1">
    <location>
        <begin position="12"/>
        <end position="31"/>
    </location>
</feature>
<evidence type="ECO:0000313" key="2">
    <source>
        <dbReference type="EMBL" id="ROW12174.1"/>
    </source>
</evidence>
<protein>
    <submittedName>
        <fullName evidence="2">Uncharacterized protein</fullName>
    </submittedName>
</protein>
<dbReference type="EMBL" id="LKEA01000001">
    <property type="protein sequence ID" value="ROW12174.1"/>
    <property type="molecule type" value="Genomic_DNA"/>
</dbReference>
<name>A0A423X818_9PEZI</name>
<evidence type="ECO:0000256" key="1">
    <source>
        <dbReference type="SAM" id="Phobius"/>
    </source>
</evidence>
<proteinExistence type="predicted"/>
<sequence>MTNRALELQPNAVVAIEAALVFVTLLVQALVSDVAVAFVVSSVVNCVVVAPPHPERHPGASVDWEGVASVCRQSSMQYGMAEALIEPKPVVWAPRSSHSSEQVNMPLEI</sequence>
<keyword evidence="1" id="KW-0812">Transmembrane</keyword>
<reference evidence="2 3" key="1">
    <citation type="submission" date="2015-09" db="EMBL/GenBank/DDBJ databases">
        <title>Host preference determinants of Valsa canker pathogens revealed by comparative genomics.</title>
        <authorList>
            <person name="Yin Z."/>
            <person name="Huang L."/>
        </authorList>
    </citation>
    <scope>NUCLEOTIDE SEQUENCE [LARGE SCALE GENOMIC DNA]</scope>
    <source>
        <strain evidence="2 3">03-1</strain>
    </source>
</reference>
<dbReference type="AlphaFoldDB" id="A0A423X818"/>
<organism evidence="2 3">
    <name type="scientific">Cytospora schulzeri</name>
    <dbReference type="NCBI Taxonomy" id="448051"/>
    <lineage>
        <taxon>Eukaryota</taxon>
        <taxon>Fungi</taxon>
        <taxon>Dikarya</taxon>
        <taxon>Ascomycota</taxon>
        <taxon>Pezizomycotina</taxon>
        <taxon>Sordariomycetes</taxon>
        <taxon>Sordariomycetidae</taxon>
        <taxon>Diaporthales</taxon>
        <taxon>Cytosporaceae</taxon>
        <taxon>Cytospora</taxon>
    </lineage>
</organism>
<accession>A0A423X818</accession>
<evidence type="ECO:0000313" key="3">
    <source>
        <dbReference type="Proteomes" id="UP000283895"/>
    </source>
</evidence>
<comment type="caution">
    <text evidence="2">The sequence shown here is derived from an EMBL/GenBank/DDBJ whole genome shotgun (WGS) entry which is preliminary data.</text>
</comment>
<keyword evidence="1" id="KW-1133">Transmembrane helix</keyword>
<dbReference type="Proteomes" id="UP000283895">
    <property type="component" value="Unassembled WGS sequence"/>
</dbReference>
<gene>
    <name evidence="2" type="ORF">VMCG_00321</name>
</gene>
<keyword evidence="1" id="KW-0472">Membrane</keyword>